<evidence type="ECO:0000256" key="1">
    <source>
        <dbReference type="ARBA" id="ARBA00022729"/>
    </source>
</evidence>
<dbReference type="AlphaFoldDB" id="A0A9N9RVM2"/>
<dbReference type="PANTHER" id="PTHR11008:SF32">
    <property type="entry name" value="CIRCADIAN CLOCK-CONTROLLED PROTEIN DAYWAKE-RELATED"/>
    <property type="match status" value="1"/>
</dbReference>
<gene>
    <name evidence="5" type="ORF">CHIRRI_LOCUS7042</name>
</gene>
<dbReference type="Gene3D" id="3.15.10.30">
    <property type="entry name" value="Haemolymph juvenile hormone binding protein"/>
    <property type="match status" value="1"/>
</dbReference>
<dbReference type="SMART" id="SM00700">
    <property type="entry name" value="JHBP"/>
    <property type="match status" value="1"/>
</dbReference>
<feature type="signal peptide" evidence="4">
    <location>
        <begin position="1"/>
        <end position="19"/>
    </location>
</feature>
<comment type="similarity">
    <text evidence="3">Belongs to the TO family.</text>
</comment>
<accession>A0A9N9RVM2</accession>
<evidence type="ECO:0000313" key="6">
    <source>
        <dbReference type="Proteomes" id="UP001153620"/>
    </source>
</evidence>
<dbReference type="InterPro" id="IPR010562">
    <property type="entry name" value="Haemolymph_juvenile_hormone-bd"/>
</dbReference>
<keyword evidence="6" id="KW-1185">Reference proteome</keyword>
<dbReference type="Proteomes" id="UP001153620">
    <property type="component" value="Chromosome 2"/>
</dbReference>
<organism evidence="5 6">
    <name type="scientific">Chironomus riparius</name>
    <dbReference type="NCBI Taxonomy" id="315576"/>
    <lineage>
        <taxon>Eukaryota</taxon>
        <taxon>Metazoa</taxon>
        <taxon>Ecdysozoa</taxon>
        <taxon>Arthropoda</taxon>
        <taxon>Hexapoda</taxon>
        <taxon>Insecta</taxon>
        <taxon>Pterygota</taxon>
        <taxon>Neoptera</taxon>
        <taxon>Endopterygota</taxon>
        <taxon>Diptera</taxon>
        <taxon>Nematocera</taxon>
        <taxon>Chironomoidea</taxon>
        <taxon>Chironomidae</taxon>
        <taxon>Chironominae</taxon>
        <taxon>Chironomus</taxon>
    </lineage>
</organism>
<feature type="chain" id="PRO_5040105578" description="Hemolymph juvenile hormone binding protein" evidence="4">
    <location>
        <begin position="20"/>
        <end position="245"/>
    </location>
</feature>
<dbReference type="EMBL" id="OU895878">
    <property type="protein sequence ID" value="CAG9804149.1"/>
    <property type="molecule type" value="Genomic_DNA"/>
</dbReference>
<dbReference type="Pfam" id="PF06585">
    <property type="entry name" value="JHBP"/>
    <property type="match status" value="1"/>
</dbReference>
<keyword evidence="1 4" id="KW-0732">Signal</keyword>
<dbReference type="FunFam" id="3.15.10.30:FF:000001">
    <property type="entry name" value="Takeout-like protein 1"/>
    <property type="match status" value="1"/>
</dbReference>
<evidence type="ECO:0008006" key="7">
    <source>
        <dbReference type="Google" id="ProtNLM"/>
    </source>
</evidence>
<evidence type="ECO:0000313" key="5">
    <source>
        <dbReference type="EMBL" id="CAG9804149.1"/>
    </source>
</evidence>
<name>A0A9N9RVM2_9DIPT</name>
<dbReference type="InterPro" id="IPR038606">
    <property type="entry name" value="To_sf"/>
</dbReference>
<sequence>MVELKNIIALFSLFYITTGFPQEIKKCKISDEVCLVKIANEMIRSNEMSKKIGLNEVDPLLIKKMDIEQGGNASVTINLKFRNVNLNGLAKSEVYKITGFKEDPDKNKLEIKFKAPLGTIQGPYQINGKILVLPIQGKGNVTLNLENLDISLKFLTTKVERDGKIYMHIERSKFSYDVTGANVNFTNLFNGDKALGDNMNAFLNINWRILLDELKKPINTSFAEVFKNLLNNMFEKTPYNEFFEK</sequence>
<dbReference type="PANTHER" id="PTHR11008">
    <property type="entry name" value="PROTEIN TAKEOUT-LIKE PROTEIN"/>
    <property type="match status" value="1"/>
</dbReference>
<dbReference type="GO" id="GO:0005615">
    <property type="term" value="C:extracellular space"/>
    <property type="evidence" value="ECO:0007669"/>
    <property type="project" value="TreeGrafter"/>
</dbReference>
<evidence type="ECO:0000256" key="4">
    <source>
        <dbReference type="SAM" id="SignalP"/>
    </source>
</evidence>
<evidence type="ECO:0000256" key="3">
    <source>
        <dbReference type="ARBA" id="ARBA00060902"/>
    </source>
</evidence>
<evidence type="ECO:0000256" key="2">
    <source>
        <dbReference type="ARBA" id="ARBA00023108"/>
    </source>
</evidence>
<dbReference type="OrthoDB" id="8186595at2759"/>
<reference evidence="5" key="1">
    <citation type="submission" date="2022-01" db="EMBL/GenBank/DDBJ databases">
        <authorList>
            <person name="King R."/>
        </authorList>
    </citation>
    <scope>NUCLEOTIDE SEQUENCE</scope>
</reference>
<dbReference type="GO" id="GO:0007623">
    <property type="term" value="P:circadian rhythm"/>
    <property type="evidence" value="ECO:0007669"/>
    <property type="project" value="UniProtKB-ARBA"/>
</dbReference>
<proteinExistence type="inferred from homology"/>
<keyword evidence="2" id="KW-0090">Biological rhythms</keyword>
<protein>
    <recommendedName>
        <fullName evidence="7">Hemolymph juvenile hormone binding protein</fullName>
    </recommendedName>
</protein>
<reference evidence="5" key="2">
    <citation type="submission" date="2022-10" db="EMBL/GenBank/DDBJ databases">
        <authorList>
            <consortium name="ENA_rothamsted_submissions"/>
            <consortium name="culmorum"/>
            <person name="King R."/>
        </authorList>
    </citation>
    <scope>NUCLEOTIDE SEQUENCE</scope>
</reference>